<accession>A0A915KE80</accession>
<dbReference type="Proteomes" id="UP000887565">
    <property type="component" value="Unplaced"/>
</dbReference>
<name>A0A915KE80_ROMCU</name>
<sequence>AISPRYKCVYSNPSLNSRLKGLNIPSCKSPETIRDPRTEKHRQKYLENIAFFENRIDQQPDRKKISISRSNECDNQTNIDNFPVPNHRKSISTAEQVISSEEKVELEDQNIENDSQIHLSSQKEHCSQNSTSKPIPAKRLNRQRRSLLHLDMEKHEHHESIPVDHPSSMSCITVEENNKLPSVENKDFNVKLTRELGEESSVGIILSGNIEDGNNDIVVSDVTVLFYIFRRISAKPYVTQY</sequence>
<reference evidence="3" key="1">
    <citation type="submission" date="2022-11" db="UniProtKB">
        <authorList>
            <consortium name="WormBaseParasite"/>
        </authorList>
    </citation>
    <scope>IDENTIFICATION</scope>
</reference>
<proteinExistence type="predicted"/>
<evidence type="ECO:0000313" key="2">
    <source>
        <dbReference type="Proteomes" id="UP000887565"/>
    </source>
</evidence>
<evidence type="ECO:0000256" key="1">
    <source>
        <dbReference type="SAM" id="MobiDB-lite"/>
    </source>
</evidence>
<feature type="region of interest" description="Disordered" evidence="1">
    <location>
        <begin position="118"/>
        <end position="141"/>
    </location>
</feature>
<dbReference type="WBParaSite" id="nRc.2.0.1.t36244-RA">
    <property type="protein sequence ID" value="nRc.2.0.1.t36244-RA"/>
    <property type="gene ID" value="nRc.2.0.1.g36244"/>
</dbReference>
<dbReference type="AlphaFoldDB" id="A0A915KE80"/>
<protein>
    <submittedName>
        <fullName evidence="3">Uncharacterized protein</fullName>
    </submittedName>
</protein>
<keyword evidence="2" id="KW-1185">Reference proteome</keyword>
<organism evidence="2 3">
    <name type="scientific">Romanomermis culicivorax</name>
    <name type="common">Nematode worm</name>
    <dbReference type="NCBI Taxonomy" id="13658"/>
    <lineage>
        <taxon>Eukaryota</taxon>
        <taxon>Metazoa</taxon>
        <taxon>Ecdysozoa</taxon>
        <taxon>Nematoda</taxon>
        <taxon>Enoplea</taxon>
        <taxon>Dorylaimia</taxon>
        <taxon>Mermithida</taxon>
        <taxon>Mermithoidea</taxon>
        <taxon>Mermithidae</taxon>
        <taxon>Romanomermis</taxon>
    </lineage>
</organism>
<evidence type="ECO:0000313" key="3">
    <source>
        <dbReference type="WBParaSite" id="nRc.2.0.1.t36244-RA"/>
    </source>
</evidence>